<dbReference type="Gene3D" id="1.20.1250.20">
    <property type="entry name" value="MFS general substrate transporter like domains"/>
    <property type="match status" value="1"/>
</dbReference>
<dbReference type="InterPro" id="IPR036259">
    <property type="entry name" value="MFS_trans_sf"/>
</dbReference>
<dbReference type="AlphaFoldDB" id="A0A3Q9GGR4"/>
<evidence type="ECO:0000259" key="7">
    <source>
        <dbReference type="PROSITE" id="PS50850"/>
    </source>
</evidence>
<evidence type="ECO:0000313" key="8">
    <source>
        <dbReference type="EMBL" id="AZR07433.1"/>
    </source>
</evidence>
<feature type="transmembrane region" description="Helical" evidence="6">
    <location>
        <begin position="144"/>
        <end position="167"/>
    </location>
</feature>
<dbReference type="CDD" id="cd17316">
    <property type="entry name" value="MFS_SV2_like"/>
    <property type="match status" value="1"/>
</dbReference>
<accession>A0A3Q9GGR4</accession>
<gene>
    <name evidence="8" type="ORF">EBQ10_09150</name>
</gene>
<feature type="transmembrane region" description="Helical" evidence="6">
    <location>
        <begin position="319"/>
        <end position="336"/>
    </location>
</feature>
<dbReference type="SUPFAM" id="SSF103473">
    <property type="entry name" value="MFS general substrate transporter"/>
    <property type="match status" value="1"/>
</dbReference>
<dbReference type="InterPro" id="IPR020846">
    <property type="entry name" value="MFS_dom"/>
</dbReference>
<dbReference type="GO" id="GO:0022857">
    <property type="term" value="F:transmembrane transporter activity"/>
    <property type="evidence" value="ECO:0007669"/>
    <property type="project" value="InterPro"/>
</dbReference>
<feature type="transmembrane region" description="Helical" evidence="6">
    <location>
        <begin position="53"/>
        <end position="75"/>
    </location>
</feature>
<feature type="transmembrane region" description="Helical" evidence="6">
    <location>
        <begin position="87"/>
        <end position="105"/>
    </location>
</feature>
<feature type="transmembrane region" description="Helical" evidence="6">
    <location>
        <begin position="378"/>
        <end position="398"/>
    </location>
</feature>
<proteinExistence type="predicted"/>
<feature type="transmembrane region" description="Helical" evidence="6">
    <location>
        <begin position="410"/>
        <end position="429"/>
    </location>
</feature>
<reference evidence="8 9" key="1">
    <citation type="submission" date="2018-11" db="EMBL/GenBank/DDBJ databases">
        <title>Multidrug-resistant genes are associated with an 42-kb island TGI1 carrying a complex class 1 integron in a Trueperella pyogenes.</title>
        <authorList>
            <person name="Dong W."/>
        </authorList>
    </citation>
    <scope>NUCLEOTIDE SEQUENCE [LARGE SCALE GENOMIC DNA]</scope>
    <source>
        <strain evidence="8 9">TP4</strain>
    </source>
</reference>
<dbReference type="RefSeq" id="WP_108726148.1">
    <property type="nucleotide sequence ID" value="NZ_CP029001.1"/>
</dbReference>
<evidence type="ECO:0000256" key="6">
    <source>
        <dbReference type="SAM" id="Phobius"/>
    </source>
</evidence>
<dbReference type="InterPro" id="IPR005828">
    <property type="entry name" value="MFS_sugar_transport-like"/>
</dbReference>
<keyword evidence="3 6" id="KW-0812">Transmembrane</keyword>
<feature type="transmembrane region" description="Helical" evidence="6">
    <location>
        <begin position="247"/>
        <end position="267"/>
    </location>
</feature>
<comment type="subcellular location">
    <subcellularLocation>
        <location evidence="1">Cell membrane</location>
        <topology evidence="1">Multi-pass membrane protein</topology>
    </subcellularLocation>
</comment>
<evidence type="ECO:0000256" key="1">
    <source>
        <dbReference type="ARBA" id="ARBA00004651"/>
    </source>
</evidence>
<sequence>MSRNSKVNAHSAQRFQSRVALLSGAGMFLDGFDVSVIAVALPGLKAAWNIEGALIEGIVASSAIIGMFFGMLFGGKLADALGRRKTYIIDLSGFVIFALAAALTQNVWQLIASRFLLGLFIGADYPISSAITAEFTAPHKRGRFIIFMSLLWQAGAFAAYVTGILMFPLGANAWRYMLLVGAILAGVVLILRADVPESPRWLRQHGRLDEANAIMAALTAEHGTYFDPDTARASTKKGSWWELFSPTMLRSTIFCSSFWFAFAVSFYGIQMYTPSILKPFTQGSQVLAYVGSSVIALLGVAGAAIGMYTVERFGRRKQIIWCFVGMILVLVTLAVTENPNLAALTVLLSVAILLANLGPGVLNMVYPNELFPTRLRGSGVGFAGSISRVGAILGVTIFPVLVKTWGVSNATWLFAGVAIFGLLISLWLAPETMGKSLEELEDLAERGWKDENGKRIKN</sequence>
<evidence type="ECO:0000313" key="9">
    <source>
        <dbReference type="Proteomes" id="UP000275951"/>
    </source>
</evidence>
<dbReference type="InterPro" id="IPR005829">
    <property type="entry name" value="Sugar_transporter_CS"/>
</dbReference>
<dbReference type="PROSITE" id="PS50850">
    <property type="entry name" value="MFS"/>
    <property type="match status" value="1"/>
</dbReference>
<dbReference type="EMBL" id="CP033905">
    <property type="protein sequence ID" value="AZR07433.1"/>
    <property type="molecule type" value="Genomic_DNA"/>
</dbReference>
<dbReference type="GO" id="GO:0005886">
    <property type="term" value="C:plasma membrane"/>
    <property type="evidence" value="ECO:0007669"/>
    <property type="project" value="UniProtKB-SubCell"/>
</dbReference>
<evidence type="ECO:0000256" key="5">
    <source>
        <dbReference type="ARBA" id="ARBA00023136"/>
    </source>
</evidence>
<dbReference type="PROSITE" id="PS00217">
    <property type="entry name" value="SUGAR_TRANSPORT_2"/>
    <property type="match status" value="1"/>
</dbReference>
<feature type="domain" description="Major facilitator superfamily (MFS) profile" evidence="7">
    <location>
        <begin position="19"/>
        <end position="433"/>
    </location>
</feature>
<evidence type="ECO:0000256" key="4">
    <source>
        <dbReference type="ARBA" id="ARBA00022989"/>
    </source>
</evidence>
<dbReference type="PANTHER" id="PTHR23511:SF34">
    <property type="entry name" value="SYNAPTIC VESICLE GLYCOPROTEIN 2"/>
    <property type="match status" value="1"/>
</dbReference>
<feature type="transmembrane region" description="Helical" evidence="6">
    <location>
        <begin position="287"/>
        <end position="307"/>
    </location>
</feature>
<dbReference type="PANTHER" id="PTHR23511">
    <property type="entry name" value="SYNAPTIC VESICLE GLYCOPROTEIN 2"/>
    <property type="match status" value="1"/>
</dbReference>
<evidence type="ECO:0000256" key="2">
    <source>
        <dbReference type="ARBA" id="ARBA00022448"/>
    </source>
</evidence>
<feature type="transmembrane region" description="Helical" evidence="6">
    <location>
        <begin position="342"/>
        <end position="366"/>
    </location>
</feature>
<protein>
    <submittedName>
        <fullName evidence="8">MFS transporter</fullName>
    </submittedName>
</protein>
<organism evidence="8 9">
    <name type="scientific">Trueperella pyogenes</name>
    <dbReference type="NCBI Taxonomy" id="1661"/>
    <lineage>
        <taxon>Bacteria</taxon>
        <taxon>Bacillati</taxon>
        <taxon>Actinomycetota</taxon>
        <taxon>Actinomycetes</taxon>
        <taxon>Actinomycetales</taxon>
        <taxon>Actinomycetaceae</taxon>
        <taxon>Trueperella</taxon>
    </lineage>
</organism>
<keyword evidence="5 6" id="KW-0472">Membrane</keyword>
<feature type="transmembrane region" description="Helical" evidence="6">
    <location>
        <begin position="173"/>
        <end position="193"/>
    </location>
</feature>
<feature type="transmembrane region" description="Helical" evidence="6">
    <location>
        <begin position="20"/>
        <end position="41"/>
    </location>
</feature>
<feature type="transmembrane region" description="Helical" evidence="6">
    <location>
        <begin position="111"/>
        <end position="132"/>
    </location>
</feature>
<dbReference type="Pfam" id="PF00083">
    <property type="entry name" value="Sugar_tr"/>
    <property type="match status" value="1"/>
</dbReference>
<name>A0A3Q9GGR4_9ACTO</name>
<keyword evidence="4 6" id="KW-1133">Transmembrane helix</keyword>
<dbReference type="Proteomes" id="UP000275951">
    <property type="component" value="Chromosome"/>
</dbReference>
<evidence type="ECO:0000256" key="3">
    <source>
        <dbReference type="ARBA" id="ARBA00022692"/>
    </source>
</evidence>
<keyword evidence="2" id="KW-0813">Transport</keyword>